<dbReference type="EnsemblMetazoa" id="CapteT214851">
    <property type="protein sequence ID" value="CapteP214851"/>
    <property type="gene ID" value="CapteG214851"/>
</dbReference>
<accession>R7VCT1</accession>
<evidence type="ECO:0000313" key="3">
    <source>
        <dbReference type="Proteomes" id="UP000014760"/>
    </source>
</evidence>
<reference evidence="1 3" key="2">
    <citation type="journal article" date="2013" name="Nature">
        <title>Insights into bilaterian evolution from three spiralian genomes.</title>
        <authorList>
            <person name="Simakov O."/>
            <person name="Marletaz F."/>
            <person name="Cho S.J."/>
            <person name="Edsinger-Gonzales E."/>
            <person name="Havlak P."/>
            <person name="Hellsten U."/>
            <person name="Kuo D.H."/>
            <person name="Larsson T."/>
            <person name="Lv J."/>
            <person name="Arendt D."/>
            <person name="Savage R."/>
            <person name="Osoegawa K."/>
            <person name="de Jong P."/>
            <person name="Grimwood J."/>
            <person name="Chapman J.A."/>
            <person name="Shapiro H."/>
            <person name="Aerts A."/>
            <person name="Otillar R.P."/>
            <person name="Terry A.Y."/>
            <person name="Boore J.L."/>
            <person name="Grigoriev I.V."/>
            <person name="Lindberg D.R."/>
            <person name="Seaver E.C."/>
            <person name="Weisblat D.A."/>
            <person name="Putnam N.H."/>
            <person name="Rokhsar D.S."/>
        </authorList>
    </citation>
    <scope>NUCLEOTIDE SEQUENCE</scope>
    <source>
        <strain evidence="1 3">I ESC-2004</strain>
    </source>
</reference>
<sequence>MSASSQYSSGFGLVVYRLGRARSSPAPPSSAIRLKPVQAKPEVKFPIAEMPRSHPMKKLISVDTTSSLTIAQTPTTAIIKAYHTVPRNIKKARMIQTIRVGLRETHPNLTRFLHLEKVNDRLQSVSKSCYFPAIDEYEDDEVGGQEFHLPRDKYCDLAIVDRIHARSQPVPTIDNPNLPGIPPNRLVITSTLRGERRPAKSQVTRRKLDRFSAWKKRRHSSEHLEEYVEESVVGRPRGSKSLQMAERGSRFKEKGEASAFFKKAVKRATCILSWTKMLKNQYDSLTDQLKTFVDIARVAEELDDNKDAIRQKAGLAFNRKEFIANKEVEPTNNTIKMTAIESASSSYSPLKYNAS</sequence>
<dbReference type="EMBL" id="AMQN01017367">
    <property type="status" value="NOT_ANNOTATED_CDS"/>
    <property type="molecule type" value="Genomic_DNA"/>
</dbReference>
<dbReference type="Proteomes" id="UP000014760">
    <property type="component" value="Unassembled WGS sequence"/>
</dbReference>
<dbReference type="AlphaFoldDB" id="R7VCT1"/>
<reference evidence="2" key="3">
    <citation type="submission" date="2015-06" db="UniProtKB">
        <authorList>
            <consortium name="EnsemblMetazoa"/>
        </authorList>
    </citation>
    <scope>IDENTIFICATION</scope>
</reference>
<proteinExistence type="predicted"/>
<evidence type="ECO:0000313" key="2">
    <source>
        <dbReference type="EnsemblMetazoa" id="CapteP214851"/>
    </source>
</evidence>
<organism evidence="1">
    <name type="scientific">Capitella teleta</name>
    <name type="common">Polychaete worm</name>
    <dbReference type="NCBI Taxonomy" id="283909"/>
    <lineage>
        <taxon>Eukaryota</taxon>
        <taxon>Metazoa</taxon>
        <taxon>Spiralia</taxon>
        <taxon>Lophotrochozoa</taxon>
        <taxon>Annelida</taxon>
        <taxon>Polychaeta</taxon>
        <taxon>Sedentaria</taxon>
        <taxon>Scolecida</taxon>
        <taxon>Capitellidae</taxon>
        <taxon>Capitella</taxon>
    </lineage>
</organism>
<dbReference type="HOGENOM" id="CLU_781302_0_0_1"/>
<name>R7VCT1_CAPTE</name>
<protein>
    <submittedName>
        <fullName evidence="1 2">Uncharacterized protein</fullName>
    </submittedName>
</protein>
<reference evidence="3" key="1">
    <citation type="submission" date="2012-12" db="EMBL/GenBank/DDBJ databases">
        <authorList>
            <person name="Hellsten U."/>
            <person name="Grimwood J."/>
            <person name="Chapman J.A."/>
            <person name="Shapiro H."/>
            <person name="Aerts A."/>
            <person name="Otillar R.P."/>
            <person name="Terry A.Y."/>
            <person name="Boore J.L."/>
            <person name="Simakov O."/>
            <person name="Marletaz F."/>
            <person name="Cho S.-J."/>
            <person name="Edsinger-Gonzales E."/>
            <person name="Havlak P."/>
            <person name="Kuo D.-H."/>
            <person name="Larsson T."/>
            <person name="Lv J."/>
            <person name="Arendt D."/>
            <person name="Savage R."/>
            <person name="Osoegawa K."/>
            <person name="de Jong P."/>
            <person name="Lindberg D.R."/>
            <person name="Seaver E.C."/>
            <person name="Weisblat D.A."/>
            <person name="Putnam N.H."/>
            <person name="Grigoriev I.V."/>
            <person name="Rokhsar D.S."/>
        </authorList>
    </citation>
    <scope>NUCLEOTIDE SEQUENCE</scope>
    <source>
        <strain evidence="3">I ESC-2004</strain>
    </source>
</reference>
<evidence type="ECO:0000313" key="1">
    <source>
        <dbReference type="EMBL" id="ELU16633.1"/>
    </source>
</evidence>
<gene>
    <name evidence="1" type="ORF">CAPTEDRAFT_214851</name>
</gene>
<keyword evidence="3" id="KW-1185">Reference proteome</keyword>
<dbReference type="EMBL" id="KB293041">
    <property type="protein sequence ID" value="ELU16633.1"/>
    <property type="molecule type" value="Genomic_DNA"/>
</dbReference>